<dbReference type="AlphaFoldDB" id="A0A9P1KFZ0"/>
<dbReference type="Proteomes" id="UP000032946">
    <property type="component" value="Chromosome"/>
</dbReference>
<dbReference type="SUPFAM" id="SSF88688">
    <property type="entry name" value="Families 57/38 glycoside transferase middle domain"/>
    <property type="match status" value="1"/>
</dbReference>
<dbReference type="InterPro" id="IPR028995">
    <property type="entry name" value="Glyco_hydro_57/38_cen_sf"/>
</dbReference>
<organism evidence="3 4">
    <name type="scientific">Limnospira indica PCC 8005</name>
    <dbReference type="NCBI Taxonomy" id="376219"/>
    <lineage>
        <taxon>Bacteria</taxon>
        <taxon>Bacillati</taxon>
        <taxon>Cyanobacteriota</taxon>
        <taxon>Cyanophyceae</taxon>
        <taxon>Oscillatoriophycideae</taxon>
        <taxon>Oscillatoriales</taxon>
        <taxon>Sirenicapillariaceae</taxon>
        <taxon>Limnospira</taxon>
    </lineage>
</organism>
<sequence length="92" mass="10650">MLYYTTHADQKRWNRLCEGLLYRAELWSAVASIVTGFEVPQATLEEKRHGRGFCLISFMISSQGPLLLRSMRMLTGVGRQPRQPLEMLKIEH</sequence>
<gene>
    <name evidence="3" type="ORF">ARTHRO_30316</name>
</gene>
<keyword evidence="4" id="KW-1185">Reference proteome</keyword>
<accession>A0A9P1KFZ0</accession>
<evidence type="ECO:0000313" key="3">
    <source>
        <dbReference type="EMBL" id="CDM95050.1"/>
    </source>
</evidence>
<dbReference type="InterPro" id="IPR037094">
    <property type="entry name" value="Glyco_hydro_38_cen_sf"/>
</dbReference>
<evidence type="ECO:0000256" key="1">
    <source>
        <dbReference type="ARBA" id="ARBA00022801"/>
    </source>
</evidence>
<dbReference type="InterPro" id="IPR015341">
    <property type="entry name" value="Glyco_hydro_38_cen"/>
</dbReference>
<dbReference type="Pfam" id="PF09261">
    <property type="entry name" value="Alpha-mann_mid"/>
    <property type="match status" value="1"/>
</dbReference>
<dbReference type="Gene3D" id="1.20.1270.50">
    <property type="entry name" value="Glycoside hydrolase family 38, central domain"/>
    <property type="match status" value="1"/>
</dbReference>
<proteinExistence type="predicted"/>
<dbReference type="GO" id="GO:0006013">
    <property type="term" value="P:mannose metabolic process"/>
    <property type="evidence" value="ECO:0007669"/>
    <property type="project" value="InterPro"/>
</dbReference>
<protein>
    <recommendedName>
        <fullName evidence="2">Glycoside hydrolase family 38 central domain-containing protein</fullName>
    </recommendedName>
</protein>
<keyword evidence="1" id="KW-0378">Hydrolase</keyword>
<evidence type="ECO:0000259" key="2">
    <source>
        <dbReference type="Pfam" id="PF09261"/>
    </source>
</evidence>
<reference evidence="3 4" key="1">
    <citation type="submission" date="2014-02" db="EMBL/GenBank/DDBJ databases">
        <authorList>
            <person name="Genoscope - CEA"/>
        </authorList>
    </citation>
    <scope>NUCLEOTIDE SEQUENCE [LARGE SCALE GENOMIC DNA]</scope>
    <source>
        <strain evidence="3 4">PCC 8005</strain>
    </source>
</reference>
<name>A0A9P1KFZ0_9CYAN</name>
<dbReference type="GO" id="GO:0004559">
    <property type="term" value="F:alpha-mannosidase activity"/>
    <property type="evidence" value="ECO:0007669"/>
    <property type="project" value="InterPro"/>
</dbReference>
<evidence type="ECO:0000313" key="4">
    <source>
        <dbReference type="Proteomes" id="UP000032946"/>
    </source>
</evidence>
<feature type="domain" description="Glycoside hydrolase family 38 central" evidence="2">
    <location>
        <begin position="3"/>
        <end position="48"/>
    </location>
</feature>
<dbReference type="EMBL" id="FO818640">
    <property type="protein sequence ID" value="CDM95050.1"/>
    <property type="molecule type" value="Genomic_DNA"/>
</dbReference>